<evidence type="ECO:0000256" key="4">
    <source>
        <dbReference type="ARBA" id="ARBA00022827"/>
    </source>
</evidence>
<dbReference type="InterPro" id="IPR004099">
    <property type="entry name" value="Pyr_nucl-diS_OxRdtase_dimer"/>
</dbReference>
<evidence type="ECO:0000256" key="3">
    <source>
        <dbReference type="ARBA" id="ARBA00022630"/>
    </source>
</evidence>
<keyword evidence="7" id="KW-0560">Oxidoreductase</keyword>
<keyword evidence="4" id="KW-0274">FAD</keyword>
<dbReference type="InterPro" id="IPR023753">
    <property type="entry name" value="FAD/NAD-binding_dom"/>
</dbReference>
<dbReference type="InterPro" id="IPR036188">
    <property type="entry name" value="FAD/NAD-bd_sf"/>
</dbReference>
<evidence type="ECO:0000259" key="6">
    <source>
        <dbReference type="Pfam" id="PF07992"/>
    </source>
</evidence>
<dbReference type="PIRSF" id="PIRSF000350">
    <property type="entry name" value="Mercury_reductase_MerA"/>
    <property type="match status" value="1"/>
</dbReference>
<dbReference type="Gene3D" id="3.50.50.60">
    <property type="entry name" value="FAD/NAD(P)-binding domain"/>
    <property type="match status" value="2"/>
</dbReference>
<feature type="domain" description="FAD/NAD(P)-binding" evidence="6">
    <location>
        <begin position="7"/>
        <end position="324"/>
    </location>
</feature>
<feature type="domain" description="Pyridine nucleotide-disulphide oxidoreductase dimerisation" evidence="5">
    <location>
        <begin position="353"/>
        <end position="466"/>
    </location>
</feature>
<keyword evidence="3" id="KW-0285">Flavoprotein</keyword>
<evidence type="ECO:0000259" key="5">
    <source>
        <dbReference type="Pfam" id="PF02852"/>
    </source>
</evidence>
<dbReference type="GO" id="GO:0016491">
    <property type="term" value="F:oxidoreductase activity"/>
    <property type="evidence" value="ECO:0007669"/>
    <property type="project" value="UniProtKB-KW"/>
</dbReference>
<evidence type="ECO:0000313" key="8">
    <source>
        <dbReference type="Proteomes" id="UP001596122"/>
    </source>
</evidence>
<dbReference type="PANTHER" id="PTHR43014:SF2">
    <property type="entry name" value="MERCURIC REDUCTASE"/>
    <property type="match status" value="1"/>
</dbReference>
<name>A0ABW0GR83_9MICO</name>
<dbReference type="Pfam" id="PF07992">
    <property type="entry name" value="Pyr_redox_2"/>
    <property type="match status" value="1"/>
</dbReference>
<dbReference type="Pfam" id="PF02852">
    <property type="entry name" value="Pyr_redox_dim"/>
    <property type="match status" value="1"/>
</dbReference>
<dbReference type="SUPFAM" id="SSF51905">
    <property type="entry name" value="FAD/NAD(P)-binding domain"/>
    <property type="match status" value="1"/>
</dbReference>
<accession>A0ABW0GR83</accession>
<comment type="cofactor">
    <cofactor evidence="1">
        <name>FAD</name>
        <dbReference type="ChEBI" id="CHEBI:57692"/>
    </cofactor>
</comment>
<dbReference type="SUPFAM" id="SSF55424">
    <property type="entry name" value="FAD/NAD-linked reductases, dimerisation (C-terminal) domain"/>
    <property type="match status" value="1"/>
</dbReference>
<sequence>MSARDCDLLVIGAGATGLAAARTASSAGRRVVVVEAARPGGDCTHYGCVPSKTLLDVAHRASAAREGRRLGVGEMGKVDFPAVMRHVHDVIDRIEQDESPELLRREGIDLLTGWARFVEVSERGTTVDVDGTRVRAARVVIASGANAAVPPVEGLADVPYLTNATVFGLTEQPQHLLVMGGGAIGVELAQAFAGLGTNVTLVEGAPRLLGKEEPQAAAVMAGVLTRQGVDVRTGSQVASVRRGPGGGVVLTLDEGSEVAGSHLLVAVGRRPATAGMDLDRVDIETGQGGAVVTDEQLRTSAPGVWAAGDCTTPLQFTHVGDAQGRLAAHNAFARSSRLPELLGGPGRFDPRVVPWVTFTAPEVGRVGLTEAEAFERYGARARVAVVTMAETDRSRTQSATDGYVKLVAGPRRLAPHRLLDEVVGMTAVSPHAGELAHTAALAMRTRMLAARLAQTVAPYPTYSLALRIAAARLFSTFAGQTWRPARASEDGENA</sequence>
<dbReference type="EC" id="1.-.-.-" evidence="7"/>
<dbReference type="Proteomes" id="UP001596122">
    <property type="component" value="Unassembled WGS sequence"/>
</dbReference>
<comment type="caution">
    <text evidence="7">The sequence shown here is derived from an EMBL/GenBank/DDBJ whole genome shotgun (WGS) entry which is preliminary data.</text>
</comment>
<dbReference type="EMBL" id="JBHSLD010000014">
    <property type="protein sequence ID" value="MFC5382068.1"/>
    <property type="molecule type" value="Genomic_DNA"/>
</dbReference>
<dbReference type="PRINTS" id="PR00368">
    <property type="entry name" value="FADPNR"/>
</dbReference>
<evidence type="ECO:0000256" key="1">
    <source>
        <dbReference type="ARBA" id="ARBA00001974"/>
    </source>
</evidence>
<dbReference type="RefSeq" id="WP_340269839.1">
    <property type="nucleotide sequence ID" value="NZ_JBBEOG010000005.1"/>
</dbReference>
<dbReference type="InterPro" id="IPR016156">
    <property type="entry name" value="FAD/NAD-linked_Rdtase_dimer_sf"/>
</dbReference>
<dbReference type="Gene3D" id="3.30.390.30">
    <property type="match status" value="1"/>
</dbReference>
<keyword evidence="8" id="KW-1185">Reference proteome</keyword>
<dbReference type="PRINTS" id="PR00411">
    <property type="entry name" value="PNDRDTASEI"/>
</dbReference>
<dbReference type="PANTHER" id="PTHR43014">
    <property type="entry name" value="MERCURIC REDUCTASE"/>
    <property type="match status" value="1"/>
</dbReference>
<evidence type="ECO:0000313" key="7">
    <source>
        <dbReference type="EMBL" id="MFC5382068.1"/>
    </source>
</evidence>
<proteinExistence type="inferred from homology"/>
<gene>
    <name evidence="7" type="ORF">ACFPJ6_14950</name>
</gene>
<organism evidence="7 8">
    <name type="scientific">Aquipuribacter nitratireducens</name>
    <dbReference type="NCBI Taxonomy" id="650104"/>
    <lineage>
        <taxon>Bacteria</taxon>
        <taxon>Bacillati</taxon>
        <taxon>Actinomycetota</taxon>
        <taxon>Actinomycetes</taxon>
        <taxon>Micrococcales</taxon>
        <taxon>Intrasporangiaceae</taxon>
        <taxon>Aquipuribacter</taxon>
    </lineage>
</organism>
<protein>
    <submittedName>
        <fullName evidence="7">Dihydrolipoyl dehydrogenase family protein</fullName>
        <ecNumber evidence="7">1.-.-.-</ecNumber>
    </submittedName>
</protein>
<comment type="similarity">
    <text evidence="2">Belongs to the class-I pyridine nucleotide-disulfide oxidoreductase family.</text>
</comment>
<dbReference type="InterPro" id="IPR001100">
    <property type="entry name" value="Pyr_nuc-diS_OxRdtase"/>
</dbReference>
<evidence type="ECO:0000256" key="2">
    <source>
        <dbReference type="ARBA" id="ARBA00007532"/>
    </source>
</evidence>
<reference evidence="8" key="1">
    <citation type="journal article" date="2019" name="Int. J. Syst. Evol. Microbiol.">
        <title>The Global Catalogue of Microorganisms (GCM) 10K type strain sequencing project: providing services to taxonomists for standard genome sequencing and annotation.</title>
        <authorList>
            <consortium name="The Broad Institute Genomics Platform"/>
            <consortium name="The Broad Institute Genome Sequencing Center for Infectious Disease"/>
            <person name="Wu L."/>
            <person name="Ma J."/>
        </authorList>
    </citation>
    <scope>NUCLEOTIDE SEQUENCE [LARGE SCALE GENOMIC DNA]</scope>
    <source>
        <strain evidence="8">CCUG 43114</strain>
    </source>
</reference>